<protein>
    <recommendedName>
        <fullName evidence="3">DUF4251 domain-containing protein</fullName>
    </recommendedName>
</protein>
<dbReference type="RefSeq" id="WP_092540876.1">
    <property type="nucleotide sequence ID" value="NZ_FOKV01000002.1"/>
</dbReference>
<evidence type="ECO:0008006" key="3">
    <source>
        <dbReference type="Google" id="ProtNLM"/>
    </source>
</evidence>
<dbReference type="InterPro" id="IPR025347">
    <property type="entry name" value="DUF4251"/>
</dbReference>
<dbReference type="PROSITE" id="PS51257">
    <property type="entry name" value="PROKAR_LIPOPROTEIN"/>
    <property type="match status" value="1"/>
</dbReference>
<evidence type="ECO:0000313" key="2">
    <source>
        <dbReference type="Proteomes" id="UP000199438"/>
    </source>
</evidence>
<organism evidence="1 2">
    <name type="scientific">Zunongwangia mangrovi</name>
    <dbReference type="NCBI Taxonomy" id="1334022"/>
    <lineage>
        <taxon>Bacteria</taxon>
        <taxon>Pseudomonadati</taxon>
        <taxon>Bacteroidota</taxon>
        <taxon>Flavobacteriia</taxon>
        <taxon>Flavobacteriales</taxon>
        <taxon>Flavobacteriaceae</taxon>
        <taxon>Zunongwangia</taxon>
    </lineage>
</organism>
<reference evidence="2" key="1">
    <citation type="submission" date="2016-10" db="EMBL/GenBank/DDBJ databases">
        <authorList>
            <person name="Varghese N."/>
            <person name="Submissions S."/>
        </authorList>
    </citation>
    <scope>NUCLEOTIDE SEQUENCE [LARGE SCALE GENOMIC DNA]</scope>
    <source>
        <strain evidence="2">DSM 24499</strain>
    </source>
</reference>
<dbReference type="OrthoDB" id="1448121at2"/>
<proteinExistence type="predicted"/>
<sequence>MKNYSQKYIKSSIKLYSRFVVILGILILVSCGATDYTVKDITSFEDLKSFAQKKEFEIENRWANPMRANTVTFINNPNFNSGNVNLIGNTNYIKFKGDSVDIYLPYFGVRQMGGGYNDRSGIKFEGIPQDLEITENENKKYVRYEFTANDETENYQFFITLYANGNASTSVNSSQRDNISYTGKFDRLEEEEQDESEIGK</sequence>
<name>A0A1I1G2T5_9FLAO</name>
<gene>
    <name evidence="1" type="ORF">SAMN04487907_10296</name>
</gene>
<dbReference type="Proteomes" id="UP000199438">
    <property type="component" value="Unassembled WGS sequence"/>
</dbReference>
<dbReference type="Gene3D" id="2.40.128.410">
    <property type="match status" value="1"/>
</dbReference>
<dbReference type="AlphaFoldDB" id="A0A1I1G2T5"/>
<dbReference type="STRING" id="1334022.SAMN04487907_10296"/>
<keyword evidence="2" id="KW-1185">Reference proteome</keyword>
<dbReference type="Pfam" id="PF14059">
    <property type="entry name" value="DUF4251"/>
    <property type="match status" value="1"/>
</dbReference>
<accession>A0A1I1G2T5</accession>
<dbReference type="EMBL" id="FOKV01000002">
    <property type="protein sequence ID" value="SFC05821.1"/>
    <property type="molecule type" value="Genomic_DNA"/>
</dbReference>
<evidence type="ECO:0000313" key="1">
    <source>
        <dbReference type="EMBL" id="SFC05821.1"/>
    </source>
</evidence>